<keyword evidence="2" id="KW-1185">Reference proteome</keyword>
<evidence type="ECO:0000313" key="1">
    <source>
        <dbReference type="EMBL" id="MBB6671187.1"/>
    </source>
</evidence>
<dbReference type="RefSeq" id="WP_185142673.1">
    <property type="nucleotide sequence ID" value="NZ_JACJVP010000018.1"/>
</dbReference>
<proteinExistence type="predicted"/>
<comment type="caution">
    <text evidence="1">The sequence shown here is derived from an EMBL/GenBank/DDBJ whole genome shotgun (WGS) entry which is preliminary data.</text>
</comment>
<dbReference type="Pfam" id="PF20119">
    <property type="entry name" value="DUF6509"/>
    <property type="match status" value="1"/>
</dbReference>
<dbReference type="AlphaFoldDB" id="A0A7X0RP96"/>
<accession>A0A7X0RP96</accession>
<dbReference type="EMBL" id="JACJVP010000018">
    <property type="protein sequence ID" value="MBB6671187.1"/>
    <property type="molecule type" value="Genomic_DNA"/>
</dbReference>
<dbReference type="Proteomes" id="UP000547209">
    <property type="component" value="Unassembled WGS sequence"/>
</dbReference>
<reference evidence="1 2" key="1">
    <citation type="submission" date="2020-08" db="EMBL/GenBank/DDBJ databases">
        <title>Cohnella phylogeny.</title>
        <authorList>
            <person name="Dunlap C."/>
        </authorList>
    </citation>
    <scope>NUCLEOTIDE SEQUENCE [LARGE SCALE GENOMIC DNA]</scope>
    <source>
        <strain evidence="1 2">DSM 28246</strain>
    </source>
</reference>
<sequence>MNITEYSAELVKDPFRILSGKRYEFLLDLDVDEEDELYNENGVYVKVVFKVDEDKSGIVTYHLMEKTTNRYLDFDLEAEEEAELAEFCRTHLPEED</sequence>
<organism evidence="1 2">
    <name type="scientific">Cohnella nanjingensis</name>
    <dbReference type="NCBI Taxonomy" id="1387779"/>
    <lineage>
        <taxon>Bacteria</taxon>
        <taxon>Bacillati</taxon>
        <taxon>Bacillota</taxon>
        <taxon>Bacilli</taxon>
        <taxon>Bacillales</taxon>
        <taxon>Paenibacillaceae</taxon>
        <taxon>Cohnella</taxon>
    </lineage>
</organism>
<protein>
    <submittedName>
        <fullName evidence="1">Pullulanase</fullName>
    </submittedName>
</protein>
<name>A0A7X0RP96_9BACL</name>
<dbReference type="InterPro" id="IPR045424">
    <property type="entry name" value="DUF6509"/>
</dbReference>
<gene>
    <name evidence="1" type="ORF">H7C19_10850</name>
</gene>
<evidence type="ECO:0000313" key="2">
    <source>
        <dbReference type="Proteomes" id="UP000547209"/>
    </source>
</evidence>